<gene>
    <name evidence="2" type="ORF">MELLADRAFT_101144</name>
</gene>
<organism evidence="3">
    <name type="scientific">Melampsora larici-populina (strain 98AG31 / pathotype 3-4-7)</name>
    <name type="common">Poplar leaf rust fungus</name>
    <dbReference type="NCBI Taxonomy" id="747676"/>
    <lineage>
        <taxon>Eukaryota</taxon>
        <taxon>Fungi</taxon>
        <taxon>Dikarya</taxon>
        <taxon>Basidiomycota</taxon>
        <taxon>Pucciniomycotina</taxon>
        <taxon>Pucciniomycetes</taxon>
        <taxon>Pucciniales</taxon>
        <taxon>Melampsoraceae</taxon>
        <taxon>Melampsora</taxon>
    </lineage>
</organism>
<keyword evidence="3" id="KW-1185">Reference proteome</keyword>
<evidence type="ECO:0000313" key="2">
    <source>
        <dbReference type="EMBL" id="EGG12676.1"/>
    </source>
</evidence>
<dbReference type="RefSeq" id="XP_007403614.1">
    <property type="nucleotide sequence ID" value="XM_007403552.1"/>
</dbReference>
<dbReference type="Proteomes" id="UP000001072">
    <property type="component" value="Unassembled WGS sequence"/>
</dbReference>
<dbReference type="KEGG" id="mlr:MELLADRAFT_101144"/>
<dbReference type="AlphaFoldDB" id="F4R3S0"/>
<feature type="compositionally biased region" description="Basic and acidic residues" evidence="1">
    <location>
        <begin position="252"/>
        <end position="272"/>
    </location>
</feature>
<proteinExistence type="predicted"/>
<feature type="region of interest" description="Disordered" evidence="1">
    <location>
        <begin position="241"/>
        <end position="272"/>
    </location>
</feature>
<feature type="compositionally biased region" description="Polar residues" evidence="1">
    <location>
        <begin position="242"/>
        <end position="251"/>
    </location>
</feature>
<reference evidence="3" key="1">
    <citation type="journal article" date="2011" name="Proc. Natl. Acad. Sci. U.S.A.">
        <title>Obligate biotrophy features unraveled by the genomic analysis of rust fungi.</title>
        <authorList>
            <person name="Duplessis S."/>
            <person name="Cuomo C.A."/>
            <person name="Lin Y.-C."/>
            <person name="Aerts A."/>
            <person name="Tisserant E."/>
            <person name="Veneault-Fourrey C."/>
            <person name="Joly D.L."/>
            <person name="Hacquard S."/>
            <person name="Amselem J."/>
            <person name="Cantarel B.L."/>
            <person name="Chiu R."/>
            <person name="Coutinho P.M."/>
            <person name="Feau N."/>
            <person name="Field M."/>
            <person name="Frey P."/>
            <person name="Gelhaye E."/>
            <person name="Goldberg J."/>
            <person name="Grabherr M.G."/>
            <person name="Kodira C.D."/>
            <person name="Kohler A."/>
            <person name="Kuees U."/>
            <person name="Lindquist E.A."/>
            <person name="Lucas S.M."/>
            <person name="Mago R."/>
            <person name="Mauceli E."/>
            <person name="Morin E."/>
            <person name="Murat C."/>
            <person name="Pangilinan J.L."/>
            <person name="Park R."/>
            <person name="Pearson M."/>
            <person name="Quesneville H."/>
            <person name="Rouhier N."/>
            <person name="Sakthikumar S."/>
            <person name="Salamov A.A."/>
            <person name="Schmutz J."/>
            <person name="Selles B."/>
            <person name="Shapiro H."/>
            <person name="Tanguay P."/>
            <person name="Tuskan G.A."/>
            <person name="Henrissat B."/>
            <person name="Van de Peer Y."/>
            <person name="Rouze P."/>
            <person name="Ellis J.G."/>
            <person name="Dodds P.N."/>
            <person name="Schein J.E."/>
            <person name="Zhong S."/>
            <person name="Hamelin R.C."/>
            <person name="Grigoriev I.V."/>
            <person name="Szabo L.J."/>
            <person name="Martin F."/>
        </authorList>
    </citation>
    <scope>NUCLEOTIDE SEQUENCE [LARGE SCALE GENOMIC DNA]</scope>
    <source>
        <strain evidence="3">98AG31 / pathotype 3-4-7</strain>
    </source>
</reference>
<accession>F4R3S0</accession>
<sequence length="314" mass="35152">MKHTTGIHSCEPLTMRCKGVFQLNEEITALRRGDNARVAYRSEKVVEGGLITCIPFVIVDESGEGDLLLGRFYEMEGAIVMDNFTARQLFFVDRKLLLPKRPASSLMPLDVDMVEFENRGVVLSNLRASVEPGTENFYVMCIKHRQWNITTLTWVDFRAEYIYDISKFGSDKAGILSVGNVIDVGGHGVSWSDWQGGWIIMAQSTFAHPSIALHLPSIIYIKLSFSLSIILMIMEDGDQSKTDQGLQNRSNSGEKDVAKEKVGHRISSDNSPRVENHITTMIEDRLHVGNVELQSRGLPHVNWVADRGDEGIAK</sequence>
<evidence type="ECO:0000256" key="1">
    <source>
        <dbReference type="SAM" id="MobiDB-lite"/>
    </source>
</evidence>
<dbReference type="InParanoid" id="F4R3S0"/>
<dbReference type="GeneID" id="18921287"/>
<dbReference type="VEuPathDB" id="FungiDB:MELLADRAFT_101144"/>
<dbReference type="HOGENOM" id="CLU_1001443_0_0_1"/>
<evidence type="ECO:0000313" key="3">
    <source>
        <dbReference type="Proteomes" id="UP000001072"/>
    </source>
</evidence>
<name>F4R3S0_MELLP</name>
<protein>
    <submittedName>
        <fullName evidence="2">Uncharacterized protein</fullName>
    </submittedName>
</protein>
<dbReference type="EMBL" id="GL883090">
    <property type="protein sequence ID" value="EGG12676.1"/>
    <property type="molecule type" value="Genomic_DNA"/>
</dbReference>